<evidence type="ECO:0000313" key="2">
    <source>
        <dbReference type="EnsemblMetazoa" id="GPPI019025-PA"/>
    </source>
</evidence>
<sequence>MLLLLVLLDGVVGCSATFEPRVDRRCCMVTFLCNSGLESNSTPAVPELTPFTISVKSGEVGSILIKCCSSSDCSAINCEDDSLFLWSIFSSCVYLEISLLSLFGEAVVSVMPMPSTYTPPPESDKSSCCCSKPACAITASQSICVPSLAATTTAPLESIPCVALCLLTMISSPSHSKVTSTPFSNQGRDRIVIIHCLILLRSSISAASYFANVPLPAVVYAVLMRATLIRINFNRCSFICLDSLRNLYSYSLRSEKYSVRPKNISPVLAAILATEVFNSFSAITTLCIAEMLSMERRLLAFKAGLP</sequence>
<keyword evidence="1" id="KW-0732">Signal</keyword>
<reference evidence="2" key="2">
    <citation type="submission" date="2020-05" db="UniProtKB">
        <authorList>
            <consortium name="EnsemblMetazoa"/>
        </authorList>
    </citation>
    <scope>IDENTIFICATION</scope>
    <source>
        <strain evidence="2">IAEA</strain>
    </source>
</reference>
<dbReference type="AlphaFoldDB" id="A0A1B0B4W5"/>
<proteinExistence type="predicted"/>
<protein>
    <recommendedName>
        <fullName evidence="4">Secreted protein</fullName>
    </recommendedName>
</protein>
<keyword evidence="3" id="KW-1185">Reference proteome</keyword>
<dbReference type="EnsemblMetazoa" id="GPPI019025-RA">
    <property type="protein sequence ID" value="GPPI019025-PA"/>
    <property type="gene ID" value="GPPI019025"/>
</dbReference>
<name>A0A1B0B4W5_9MUSC</name>
<dbReference type="VEuPathDB" id="VectorBase:GPPI019025"/>
<evidence type="ECO:0000256" key="1">
    <source>
        <dbReference type="SAM" id="SignalP"/>
    </source>
</evidence>
<evidence type="ECO:0008006" key="4">
    <source>
        <dbReference type="Google" id="ProtNLM"/>
    </source>
</evidence>
<reference evidence="3" key="1">
    <citation type="submission" date="2015-01" db="EMBL/GenBank/DDBJ databases">
        <authorList>
            <person name="Aksoy S."/>
            <person name="Warren W."/>
            <person name="Wilson R.K."/>
        </authorList>
    </citation>
    <scope>NUCLEOTIDE SEQUENCE [LARGE SCALE GENOMIC DNA]</scope>
    <source>
        <strain evidence="3">IAEA</strain>
    </source>
</reference>
<feature type="signal peptide" evidence="1">
    <location>
        <begin position="1"/>
        <end position="16"/>
    </location>
</feature>
<feature type="chain" id="PRO_5008404507" description="Secreted protein" evidence="1">
    <location>
        <begin position="17"/>
        <end position="306"/>
    </location>
</feature>
<dbReference type="Proteomes" id="UP000092460">
    <property type="component" value="Unassembled WGS sequence"/>
</dbReference>
<dbReference type="EMBL" id="JXJN01008563">
    <property type="status" value="NOT_ANNOTATED_CDS"/>
    <property type="molecule type" value="Genomic_DNA"/>
</dbReference>
<organism evidence="2 3">
    <name type="scientific">Glossina palpalis gambiensis</name>
    <dbReference type="NCBI Taxonomy" id="67801"/>
    <lineage>
        <taxon>Eukaryota</taxon>
        <taxon>Metazoa</taxon>
        <taxon>Ecdysozoa</taxon>
        <taxon>Arthropoda</taxon>
        <taxon>Hexapoda</taxon>
        <taxon>Insecta</taxon>
        <taxon>Pterygota</taxon>
        <taxon>Neoptera</taxon>
        <taxon>Endopterygota</taxon>
        <taxon>Diptera</taxon>
        <taxon>Brachycera</taxon>
        <taxon>Muscomorpha</taxon>
        <taxon>Hippoboscoidea</taxon>
        <taxon>Glossinidae</taxon>
        <taxon>Glossina</taxon>
    </lineage>
</organism>
<accession>A0A1B0B4W5</accession>
<evidence type="ECO:0000313" key="3">
    <source>
        <dbReference type="Proteomes" id="UP000092460"/>
    </source>
</evidence>